<protein>
    <submittedName>
        <fullName evidence="1">Uncharacterized protein</fullName>
    </submittedName>
</protein>
<accession>A0AAV5FS29</accession>
<comment type="caution">
    <text evidence="1">The sequence shown here is derived from an EMBL/GenBank/DDBJ whole genome shotgun (WGS) entry which is preliminary data.</text>
</comment>
<dbReference type="AlphaFoldDB" id="A0AAV5FS29"/>
<name>A0AAV5FS29_ELECO</name>
<dbReference type="EMBL" id="BQKI01000095">
    <property type="protein sequence ID" value="GJN37535.1"/>
    <property type="molecule type" value="Genomic_DNA"/>
</dbReference>
<evidence type="ECO:0000313" key="1">
    <source>
        <dbReference type="EMBL" id="GJN37535.1"/>
    </source>
</evidence>
<proteinExistence type="predicted"/>
<dbReference type="Proteomes" id="UP001054889">
    <property type="component" value="Unassembled WGS sequence"/>
</dbReference>
<gene>
    <name evidence="1" type="primary">gb26504</name>
    <name evidence="1" type="ORF">PR202_gb26504</name>
</gene>
<reference evidence="1" key="1">
    <citation type="journal article" date="2018" name="DNA Res.">
        <title>Multiple hybrid de novo genome assembly of finger millet, an orphan allotetraploid crop.</title>
        <authorList>
            <person name="Hatakeyama M."/>
            <person name="Aluri S."/>
            <person name="Balachadran M.T."/>
            <person name="Sivarajan S.R."/>
            <person name="Patrignani A."/>
            <person name="Gruter S."/>
            <person name="Poveda L."/>
            <person name="Shimizu-Inatsugi R."/>
            <person name="Baeten J."/>
            <person name="Francoijs K.J."/>
            <person name="Nataraja K.N."/>
            <person name="Reddy Y.A.N."/>
            <person name="Phadnis S."/>
            <person name="Ravikumar R.L."/>
            <person name="Schlapbach R."/>
            <person name="Sreeman S.M."/>
            <person name="Shimizu K.K."/>
        </authorList>
    </citation>
    <scope>NUCLEOTIDE SEQUENCE</scope>
</reference>
<keyword evidence="2" id="KW-1185">Reference proteome</keyword>
<reference evidence="1" key="2">
    <citation type="submission" date="2021-12" db="EMBL/GenBank/DDBJ databases">
        <title>Resequencing data analysis of finger millet.</title>
        <authorList>
            <person name="Hatakeyama M."/>
            <person name="Aluri S."/>
            <person name="Balachadran M.T."/>
            <person name="Sivarajan S.R."/>
            <person name="Poveda L."/>
            <person name="Shimizu-Inatsugi R."/>
            <person name="Schlapbach R."/>
            <person name="Sreeman S.M."/>
            <person name="Shimizu K.K."/>
        </authorList>
    </citation>
    <scope>NUCLEOTIDE SEQUENCE</scope>
</reference>
<evidence type="ECO:0000313" key="2">
    <source>
        <dbReference type="Proteomes" id="UP001054889"/>
    </source>
</evidence>
<organism evidence="1 2">
    <name type="scientific">Eleusine coracana subsp. coracana</name>
    <dbReference type="NCBI Taxonomy" id="191504"/>
    <lineage>
        <taxon>Eukaryota</taxon>
        <taxon>Viridiplantae</taxon>
        <taxon>Streptophyta</taxon>
        <taxon>Embryophyta</taxon>
        <taxon>Tracheophyta</taxon>
        <taxon>Spermatophyta</taxon>
        <taxon>Magnoliopsida</taxon>
        <taxon>Liliopsida</taxon>
        <taxon>Poales</taxon>
        <taxon>Poaceae</taxon>
        <taxon>PACMAD clade</taxon>
        <taxon>Chloridoideae</taxon>
        <taxon>Cynodonteae</taxon>
        <taxon>Eleusininae</taxon>
        <taxon>Eleusine</taxon>
    </lineage>
</organism>
<sequence length="169" mass="18179">MCLRFWCCFGPAPGDDYDYCCSSPTNGSVPPHHHAVPAKTTTTPHNYAPAQRNGHYHQGAVVPHHANGHHRAHHHHHQQLPVADEEYRKASNGLRRGHGPAAAIRGVGPGYAAPAAYVYSGPEGAVKQAATNAVVVADAQGRRGGAHHSYHAADHRYPTTAAATYNFHR</sequence>